<dbReference type="EMBL" id="CM004476">
    <property type="protein sequence ID" value="OCT75309.1"/>
    <property type="molecule type" value="Genomic_DNA"/>
</dbReference>
<feature type="coiled-coil region" evidence="3">
    <location>
        <begin position="397"/>
        <end position="466"/>
    </location>
</feature>
<dbReference type="InterPro" id="IPR006703">
    <property type="entry name" value="G_AIG1"/>
</dbReference>
<dbReference type="Gene3D" id="3.40.50.300">
    <property type="entry name" value="P-loop containing nucleotide triphosphate hydrolases"/>
    <property type="match status" value="1"/>
</dbReference>
<sequence>MAHKDKDGYSIFNLKLVHLYSEGNYDKMQFGDENQLKSRKVIMMVGETGSGKTTLINALINYILGVEWEDNYRYALIRGNTDRSGTQSQTSRVSIYQINHMEGFTIPYSLTIIDTPGFGSTEGREQDKYIAKQFQECFISERGVNSIDAICFVVKSSSIRLTKEQRYVFHSIPSLFGKDIKENILVCVTYADHSRPSVLEALTETQFPCVIKDGKPLYFKFNNSTESDDYHKDDEEDYGYSSLPKMLYDMGRNSSRRMFRILEELAPKSLLLTYAVLRERKAIEITMEGLLEKIKELTLKQHELNKTEQILRQHQEGINNNKNFKYEEKETIKQRKYVQGNAINCHVCESTCHYPCRVPANPVVALCGVFTWGRDCTVCGHGVSSHHREHHVFESEVVIKKKTYEELKQKYEKACKEKLSIEQRLHEISLKPDLLTVSDYIDLLIKKEQQEAAPGFEERIKSLKETKSKAEKIPLTAFLNA</sequence>
<protein>
    <recommendedName>
        <fullName evidence="4">AAA+ ATPase domain-containing protein</fullName>
    </recommendedName>
</protein>
<dbReference type="AlphaFoldDB" id="A0A974CKV9"/>
<dbReference type="Pfam" id="PF04548">
    <property type="entry name" value="AIG1"/>
    <property type="match status" value="1"/>
</dbReference>
<keyword evidence="2" id="KW-0547">Nucleotide-binding</keyword>
<evidence type="ECO:0000256" key="1">
    <source>
        <dbReference type="ARBA" id="ARBA00008535"/>
    </source>
</evidence>
<dbReference type="InterPro" id="IPR003593">
    <property type="entry name" value="AAA+_ATPase"/>
</dbReference>
<dbReference type="PANTHER" id="PTHR32046:SF16">
    <property type="match status" value="1"/>
</dbReference>
<keyword evidence="3" id="KW-0175">Coiled coil</keyword>
<organism evidence="5 6">
    <name type="scientific">Xenopus laevis</name>
    <name type="common">African clawed frog</name>
    <dbReference type="NCBI Taxonomy" id="8355"/>
    <lineage>
        <taxon>Eukaryota</taxon>
        <taxon>Metazoa</taxon>
        <taxon>Chordata</taxon>
        <taxon>Craniata</taxon>
        <taxon>Vertebrata</taxon>
        <taxon>Euteleostomi</taxon>
        <taxon>Amphibia</taxon>
        <taxon>Batrachia</taxon>
        <taxon>Anura</taxon>
        <taxon>Pipoidea</taxon>
        <taxon>Pipidae</taxon>
        <taxon>Xenopodinae</taxon>
        <taxon>Xenopus</taxon>
        <taxon>Xenopus</taxon>
    </lineage>
</organism>
<dbReference type="GO" id="GO:0005525">
    <property type="term" value="F:GTP binding"/>
    <property type="evidence" value="ECO:0007669"/>
    <property type="project" value="InterPro"/>
</dbReference>
<name>A0A974CKV9_XENLA</name>
<reference evidence="6" key="1">
    <citation type="journal article" date="2016" name="Nature">
        <title>Genome evolution in the allotetraploid frog Xenopus laevis.</title>
        <authorList>
            <person name="Session A.M."/>
            <person name="Uno Y."/>
            <person name="Kwon T."/>
            <person name="Chapman J.A."/>
            <person name="Toyoda A."/>
            <person name="Takahashi S."/>
            <person name="Fukui A."/>
            <person name="Hikosaka A."/>
            <person name="Suzuki A."/>
            <person name="Kondo M."/>
            <person name="van Heeringen S.J."/>
            <person name="Quigley I."/>
            <person name="Heinz S."/>
            <person name="Ogino H."/>
            <person name="Ochi H."/>
            <person name="Hellsten U."/>
            <person name="Lyons J.B."/>
            <person name="Simakov O."/>
            <person name="Putnam N."/>
            <person name="Stites J."/>
            <person name="Kuroki Y."/>
            <person name="Tanaka T."/>
            <person name="Michiue T."/>
            <person name="Watanabe M."/>
            <person name="Bogdanovic O."/>
            <person name="Lister R."/>
            <person name="Georgiou G."/>
            <person name="Paranjpe S.S."/>
            <person name="van Kruijsbergen I."/>
            <person name="Shu S."/>
            <person name="Carlson J."/>
            <person name="Kinoshita T."/>
            <person name="Ohta Y."/>
            <person name="Mawaribuchi S."/>
            <person name="Jenkins J."/>
            <person name="Grimwood J."/>
            <person name="Schmutz J."/>
            <person name="Mitros T."/>
            <person name="Mozaffari S.V."/>
            <person name="Suzuki Y."/>
            <person name="Haramoto Y."/>
            <person name="Yamamoto T.S."/>
            <person name="Takagi C."/>
            <person name="Heald R."/>
            <person name="Miller K."/>
            <person name="Haudenschild C."/>
            <person name="Kitzman J."/>
            <person name="Nakayama T."/>
            <person name="Izutsu Y."/>
            <person name="Robert J."/>
            <person name="Fortriede J."/>
            <person name="Burns K."/>
            <person name="Lotay V."/>
            <person name="Karimi K."/>
            <person name="Yasuoka Y."/>
            <person name="Dichmann D.S."/>
            <person name="Flajnik M.F."/>
            <person name="Houston D.W."/>
            <person name="Shendure J."/>
            <person name="DuPasquier L."/>
            <person name="Vize P.D."/>
            <person name="Zorn A.M."/>
            <person name="Ito M."/>
            <person name="Marcotte E.M."/>
            <person name="Wallingford J.B."/>
            <person name="Ito Y."/>
            <person name="Asashima M."/>
            <person name="Ueno N."/>
            <person name="Matsuda Y."/>
            <person name="Veenstra G.J."/>
            <person name="Fujiyama A."/>
            <person name="Harland R.M."/>
            <person name="Taira M."/>
            <person name="Rokhsar D.S."/>
        </authorList>
    </citation>
    <scope>NUCLEOTIDE SEQUENCE [LARGE SCALE GENOMIC DNA]</scope>
    <source>
        <strain evidence="6">J</strain>
    </source>
</reference>
<dbReference type="InterPro" id="IPR027417">
    <property type="entry name" value="P-loop_NTPase"/>
</dbReference>
<dbReference type="OMA" id="ECFISER"/>
<evidence type="ECO:0000313" key="6">
    <source>
        <dbReference type="Proteomes" id="UP000694892"/>
    </source>
</evidence>
<dbReference type="Proteomes" id="UP000694892">
    <property type="component" value="Chromosome 6L"/>
</dbReference>
<feature type="coiled-coil region" evidence="3">
    <location>
        <begin position="280"/>
        <end position="307"/>
    </location>
</feature>
<dbReference type="InterPro" id="IPR025662">
    <property type="entry name" value="Sigma_54_int_dom_ATP-bd_1"/>
</dbReference>
<dbReference type="SUPFAM" id="SSF52540">
    <property type="entry name" value="P-loop containing nucleoside triphosphate hydrolases"/>
    <property type="match status" value="1"/>
</dbReference>
<gene>
    <name evidence="5" type="ORF">XELAEV_18030487mg</name>
</gene>
<proteinExistence type="inferred from homology"/>
<evidence type="ECO:0000256" key="3">
    <source>
        <dbReference type="SAM" id="Coils"/>
    </source>
</evidence>
<dbReference type="SMART" id="SM00382">
    <property type="entry name" value="AAA"/>
    <property type="match status" value="1"/>
</dbReference>
<accession>A0A974CKV9</accession>
<evidence type="ECO:0000256" key="2">
    <source>
        <dbReference type="ARBA" id="ARBA00022741"/>
    </source>
</evidence>
<evidence type="ECO:0000259" key="4">
    <source>
        <dbReference type="SMART" id="SM00382"/>
    </source>
</evidence>
<evidence type="ECO:0000313" key="5">
    <source>
        <dbReference type="EMBL" id="OCT75309.1"/>
    </source>
</evidence>
<comment type="similarity">
    <text evidence="1">Belongs to the TRAFAC class TrmE-Era-EngA-EngB-Septin-like GTPase superfamily. AIG1/Toc34/Toc159-like paraseptin GTPase family. IAN subfamily.</text>
</comment>
<dbReference type="PROSITE" id="PS00675">
    <property type="entry name" value="SIGMA54_INTERACT_1"/>
    <property type="match status" value="1"/>
</dbReference>
<feature type="domain" description="AAA+ ATPase" evidence="4">
    <location>
        <begin position="38"/>
        <end position="213"/>
    </location>
</feature>
<dbReference type="PANTHER" id="PTHR32046">
    <property type="entry name" value="G DOMAIN-CONTAINING PROTEIN"/>
    <property type="match status" value="1"/>
</dbReference>